<evidence type="ECO:0000256" key="1">
    <source>
        <dbReference type="SAM" id="SignalP"/>
    </source>
</evidence>
<dbReference type="InterPro" id="IPR011249">
    <property type="entry name" value="Metalloenz_LuxS/M16"/>
</dbReference>
<evidence type="ECO:0000259" key="3">
    <source>
        <dbReference type="Pfam" id="PF05193"/>
    </source>
</evidence>
<comment type="caution">
    <text evidence="4">The sequence shown here is derived from an EMBL/GenBank/DDBJ whole genome shotgun (WGS) entry which is preliminary data.</text>
</comment>
<gene>
    <name evidence="4" type="ORF">V6E02_07115</name>
</gene>
<keyword evidence="5" id="KW-1185">Reference proteome</keyword>
<feature type="domain" description="Peptidase M16 N-terminal" evidence="2">
    <location>
        <begin position="30"/>
        <end position="173"/>
    </location>
</feature>
<dbReference type="RefSeq" id="WP_347308085.1">
    <property type="nucleotide sequence ID" value="NZ_JBAJEX010000004.1"/>
</dbReference>
<name>A0ABV0EEK4_9BURK</name>
<keyword evidence="1" id="KW-0732">Signal</keyword>
<dbReference type="InterPro" id="IPR050361">
    <property type="entry name" value="MPP/UQCRC_Complex"/>
</dbReference>
<dbReference type="Gene3D" id="3.30.830.10">
    <property type="entry name" value="Metalloenzyme, LuxS/M16 peptidase-like"/>
    <property type="match status" value="2"/>
</dbReference>
<dbReference type="InterPro" id="IPR011765">
    <property type="entry name" value="Pept_M16_N"/>
</dbReference>
<dbReference type="EMBL" id="JBAJEX010000004">
    <property type="protein sequence ID" value="MEO1766976.1"/>
    <property type="molecule type" value="Genomic_DNA"/>
</dbReference>
<feature type="domain" description="Peptidase M16 C-terminal" evidence="3">
    <location>
        <begin position="184"/>
        <end position="360"/>
    </location>
</feature>
<evidence type="ECO:0000313" key="4">
    <source>
        <dbReference type="EMBL" id="MEO1766976.1"/>
    </source>
</evidence>
<feature type="signal peptide" evidence="1">
    <location>
        <begin position="1"/>
        <end position="15"/>
    </location>
</feature>
<protein>
    <submittedName>
        <fullName evidence="4">Pitrilysin family protein</fullName>
    </submittedName>
</protein>
<sequence>MLLLVLWLMAVAAHAGVSIQDWRTTKGARVLFVENHDLPMLDVAVWFDAGSRRDEPALAGRAALVANLLQLGAGGLSEEEIARRLAAVGAELGAAFERDRAGYSLRTLVSRHEREEALGLLATILARPDFPATVVAREKERLMATLKEADTQPEHIAEKAFYKALYGTHPYALPESGEVETVARITRDDLLAFHRAHYGAATAVVVMIGDVTRDEAQVIAERLTAGLPEGSPLPSLDLPIPAPSGQQVRLPHPATQAHILMGQPGMSRLDPDYFPLLVGNYVLGGGGFDSRILKEIRQKRGLAYSAYSYFLPLAQPGPLQIGVQTKKDDAPEVLRVLRDTVTRFVAEGPTEAELAQAKNNIVLGFPLRVDSNRKILDFLGVIGFYGLPLTWLDDYPKAVARVTVAQVRDAFQRRVLPEKMITVVVGGPDTP</sequence>
<dbReference type="PANTHER" id="PTHR11851:SF224">
    <property type="entry name" value="PROCESSING PROTEASE"/>
    <property type="match status" value="1"/>
</dbReference>
<evidence type="ECO:0000259" key="2">
    <source>
        <dbReference type="Pfam" id="PF00675"/>
    </source>
</evidence>
<dbReference type="Proteomes" id="UP001482231">
    <property type="component" value="Unassembled WGS sequence"/>
</dbReference>
<evidence type="ECO:0000313" key="5">
    <source>
        <dbReference type="Proteomes" id="UP001482231"/>
    </source>
</evidence>
<reference evidence="4 5" key="1">
    <citation type="submission" date="2024-02" db="EMBL/GenBank/DDBJ databases">
        <title>New thermophilic sulfur-oxidizing bacteria from a hot springs of the Uzon caldera (Kamchatka, Russia).</title>
        <authorList>
            <person name="Dukat A.M."/>
            <person name="Elcheninov A.G."/>
            <person name="Frolov E.N."/>
        </authorList>
    </citation>
    <scope>NUCLEOTIDE SEQUENCE [LARGE SCALE GENOMIC DNA]</scope>
    <source>
        <strain evidence="4 5">AK1</strain>
    </source>
</reference>
<accession>A0ABV0EEK4</accession>
<organism evidence="4 5">
    <name type="scientific">Thiobacter aerophilum</name>
    <dbReference type="NCBI Taxonomy" id="3121275"/>
    <lineage>
        <taxon>Bacteria</taxon>
        <taxon>Pseudomonadati</taxon>
        <taxon>Pseudomonadota</taxon>
        <taxon>Betaproteobacteria</taxon>
        <taxon>Burkholderiales</taxon>
        <taxon>Thiobacteraceae</taxon>
        <taxon>Thiobacter</taxon>
    </lineage>
</organism>
<dbReference type="Pfam" id="PF05193">
    <property type="entry name" value="Peptidase_M16_C"/>
    <property type="match status" value="1"/>
</dbReference>
<dbReference type="InterPro" id="IPR007863">
    <property type="entry name" value="Peptidase_M16_C"/>
</dbReference>
<dbReference type="Pfam" id="PF00675">
    <property type="entry name" value="Peptidase_M16"/>
    <property type="match status" value="1"/>
</dbReference>
<feature type="chain" id="PRO_5047417976" evidence="1">
    <location>
        <begin position="16"/>
        <end position="431"/>
    </location>
</feature>
<proteinExistence type="predicted"/>
<dbReference type="PANTHER" id="PTHR11851">
    <property type="entry name" value="METALLOPROTEASE"/>
    <property type="match status" value="1"/>
</dbReference>
<dbReference type="SUPFAM" id="SSF63411">
    <property type="entry name" value="LuxS/MPP-like metallohydrolase"/>
    <property type="match status" value="2"/>
</dbReference>